<reference evidence="3" key="1">
    <citation type="journal article" date="2020" name="Phytopathology">
        <title>Genome Sequence Resources of Colletotrichum truncatum, C. plurivorum, C. musicola, and C. sojae: Four Species Pathogenic to Soybean (Glycine max).</title>
        <authorList>
            <person name="Rogerio F."/>
            <person name="Boufleur T.R."/>
            <person name="Ciampi-Guillardi M."/>
            <person name="Sukno S.A."/>
            <person name="Thon M.R."/>
            <person name="Massola Junior N.S."/>
            <person name="Baroncelli R."/>
        </authorList>
    </citation>
    <scope>NUCLEOTIDE SEQUENCE</scope>
    <source>
        <strain evidence="3">LFN0074</strain>
    </source>
</reference>
<dbReference type="PANTHER" id="PTHR46310:SF7">
    <property type="entry name" value="AMIDASE 1"/>
    <property type="match status" value="1"/>
</dbReference>
<name>A0A8H6MYC6_9PEZI</name>
<protein>
    <submittedName>
        <fullName evidence="3">Glutamyl-tRNA amidotransferase</fullName>
    </submittedName>
</protein>
<evidence type="ECO:0000259" key="2">
    <source>
        <dbReference type="Pfam" id="PF01425"/>
    </source>
</evidence>
<sequence>MSGSLPTNATSDSYVARNVGIPGALQQGIAVPSRLSSLPVTDEHPLAGLRFAVKDVIDVKGMKTSGGSRAYYQTYGPRNASAKAVSQLVQGGAKMIGKLRTTAFAQTVPVNGGEIDYQDPWNPRGDGYQTTSGSSSGSGSAVSSYDWIDFALGTDTGGSVRLPARHGGLYAYKPTWGIHSLDGVFNGVSELDTVGFLARSPSHFITVARYWAKGTSLDTPAASALPPTLTYWADDAALEQAEAEKMKQDFFAKAVALTGLPATRANVTEKWKAYAGPDEDINAYSGDVGGILGPAQFWDRIGADLVEKYSKANSGAWPPSDKVVQHVMAKGSNTTFRAMVPEYQRRRKLFADFWNTQIIRASNSSCTCGERIIMHSTHVAPKEEKLEVVSHPNPETNNFQNVAGTPEIVVPIGQVAYFSPYTKKEEYIPVTVSFAGAKGCDLQLFALVEKLKEAGLIREVLPGKLAYPLSVA</sequence>
<dbReference type="InterPro" id="IPR023631">
    <property type="entry name" value="Amidase_dom"/>
</dbReference>
<dbReference type="PANTHER" id="PTHR46310">
    <property type="entry name" value="AMIDASE 1"/>
    <property type="match status" value="1"/>
</dbReference>
<feature type="region of interest" description="Disordered" evidence="1">
    <location>
        <begin position="115"/>
        <end position="139"/>
    </location>
</feature>
<evidence type="ECO:0000313" key="3">
    <source>
        <dbReference type="EMBL" id="KAF6813589.1"/>
    </source>
</evidence>
<dbReference type="SUPFAM" id="SSF75304">
    <property type="entry name" value="Amidase signature (AS) enzymes"/>
    <property type="match status" value="1"/>
</dbReference>
<evidence type="ECO:0000313" key="4">
    <source>
        <dbReference type="Proteomes" id="UP000639643"/>
    </source>
</evidence>
<evidence type="ECO:0000256" key="1">
    <source>
        <dbReference type="SAM" id="MobiDB-lite"/>
    </source>
</evidence>
<dbReference type="GO" id="GO:0016740">
    <property type="term" value="F:transferase activity"/>
    <property type="evidence" value="ECO:0007669"/>
    <property type="project" value="UniProtKB-KW"/>
</dbReference>
<accession>A0A8H6MYC6</accession>
<dbReference type="InterPro" id="IPR036928">
    <property type="entry name" value="AS_sf"/>
</dbReference>
<keyword evidence="4" id="KW-1185">Reference proteome</keyword>
<feature type="domain" description="Amidase" evidence="2">
    <location>
        <begin position="42"/>
        <end position="209"/>
    </location>
</feature>
<dbReference type="Proteomes" id="UP000639643">
    <property type="component" value="Unassembled WGS sequence"/>
</dbReference>
<proteinExistence type="predicted"/>
<gene>
    <name evidence="3" type="ORF">CMUS01_12798</name>
</gene>
<dbReference type="AlphaFoldDB" id="A0A8H6MYC6"/>
<dbReference type="Gene3D" id="3.90.1300.10">
    <property type="entry name" value="Amidase signature (AS) domain"/>
    <property type="match status" value="1"/>
</dbReference>
<dbReference type="Pfam" id="PF01425">
    <property type="entry name" value="Amidase"/>
    <property type="match status" value="1"/>
</dbReference>
<keyword evidence="3" id="KW-0808">Transferase</keyword>
<organism evidence="3 4">
    <name type="scientific">Colletotrichum musicola</name>
    <dbReference type="NCBI Taxonomy" id="2175873"/>
    <lineage>
        <taxon>Eukaryota</taxon>
        <taxon>Fungi</taxon>
        <taxon>Dikarya</taxon>
        <taxon>Ascomycota</taxon>
        <taxon>Pezizomycotina</taxon>
        <taxon>Sordariomycetes</taxon>
        <taxon>Hypocreomycetidae</taxon>
        <taxon>Glomerellales</taxon>
        <taxon>Glomerellaceae</taxon>
        <taxon>Colletotrichum</taxon>
        <taxon>Colletotrichum orchidearum species complex</taxon>
    </lineage>
</organism>
<dbReference type="EMBL" id="WIGM01000753">
    <property type="protein sequence ID" value="KAF6813589.1"/>
    <property type="molecule type" value="Genomic_DNA"/>
</dbReference>
<dbReference type="OrthoDB" id="5423360at2759"/>
<comment type="caution">
    <text evidence="3">The sequence shown here is derived from an EMBL/GenBank/DDBJ whole genome shotgun (WGS) entry which is preliminary data.</text>
</comment>